<gene>
    <name evidence="2" type="ORF">SAMN05428963_11353</name>
</gene>
<dbReference type="Proteomes" id="UP000190135">
    <property type="component" value="Unassembled WGS sequence"/>
</dbReference>
<dbReference type="SUPFAM" id="SSF48371">
    <property type="entry name" value="ARM repeat"/>
    <property type="match status" value="1"/>
</dbReference>
<name>A0A1T4SR54_9HYPH</name>
<organism evidence="2 3">
    <name type="scientific">Consotaella salsifontis</name>
    <dbReference type="NCBI Taxonomy" id="1365950"/>
    <lineage>
        <taxon>Bacteria</taxon>
        <taxon>Pseudomonadati</taxon>
        <taxon>Pseudomonadota</taxon>
        <taxon>Alphaproteobacteria</taxon>
        <taxon>Hyphomicrobiales</taxon>
        <taxon>Aurantimonadaceae</taxon>
        <taxon>Consotaella</taxon>
    </lineage>
</organism>
<dbReference type="Pfam" id="PF09450">
    <property type="entry name" value="DUF2019"/>
    <property type="match status" value="1"/>
</dbReference>
<evidence type="ECO:0000259" key="1">
    <source>
        <dbReference type="Pfam" id="PF09450"/>
    </source>
</evidence>
<dbReference type="InterPro" id="IPR016024">
    <property type="entry name" value="ARM-type_fold"/>
</dbReference>
<feature type="domain" description="DUF2019" evidence="1">
    <location>
        <begin position="12"/>
        <end position="116"/>
    </location>
</feature>
<dbReference type="AlphaFoldDB" id="A0A1T4SR54"/>
<dbReference type="EMBL" id="FUXL01000013">
    <property type="protein sequence ID" value="SKA30709.1"/>
    <property type="molecule type" value="Genomic_DNA"/>
</dbReference>
<dbReference type="RefSeq" id="WP_078709555.1">
    <property type="nucleotide sequence ID" value="NZ_FUXL01000013.1"/>
</dbReference>
<dbReference type="STRING" id="1365950.SAMN05428963_11353"/>
<accession>A0A1T4SR54</accession>
<keyword evidence="3" id="KW-1185">Reference proteome</keyword>
<dbReference type="InterPro" id="IPR042236">
    <property type="entry name" value="PI3K_accessory_sf"/>
</dbReference>
<dbReference type="InterPro" id="IPR018568">
    <property type="entry name" value="DUF2019"/>
</dbReference>
<sequence length="123" mass="14063">MRPFNPAKATTEELVDYFAELGLLQEQAEIMSNQSKINRVVRRRFEVVKELKSRDGDALRLLIRYYDHQCAQVRLNAATATLALFPEAARRKIQEIAEWEAGPVALEASMRLHALDEGIFHPV</sequence>
<evidence type="ECO:0000313" key="2">
    <source>
        <dbReference type="EMBL" id="SKA30709.1"/>
    </source>
</evidence>
<evidence type="ECO:0000313" key="3">
    <source>
        <dbReference type="Proteomes" id="UP000190135"/>
    </source>
</evidence>
<dbReference type="OrthoDB" id="7963325at2"/>
<dbReference type="Gene3D" id="1.25.40.70">
    <property type="entry name" value="Phosphatidylinositol 3-kinase, accessory domain (PIK)"/>
    <property type="match status" value="1"/>
</dbReference>
<reference evidence="2 3" key="1">
    <citation type="submission" date="2017-02" db="EMBL/GenBank/DDBJ databases">
        <authorList>
            <person name="Peterson S.W."/>
        </authorList>
    </citation>
    <scope>NUCLEOTIDE SEQUENCE [LARGE SCALE GENOMIC DNA]</scope>
    <source>
        <strain evidence="2 3">USBA 369</strain>
    </source>
</reference>
<proteinExistence type="predicted"/>
<protein>
    <recommendedName>
        <fullName evidence="1">DUF2019 domain-containing protein</fullName>
    </recommendedName>
</protein>